<keyword evidence="2" id="KW-1185">Reference proteome</keyword>
<dbReference type="AlphaFoldDB" id="A0A8S1S7Z1"/>
<organism evidence="1 2">
    <name type="scientific">Paramecium octaurelia</name>
    <dbReference type="NCBI Taxonomy" id="43137"/>
    <lineage>
        <taxon>Eukaryota</taxon>
        <taxon>Sar</taxon>
        <taxon>Alveolata</taxon>
        <taxon>Ciliophora</taxon>
        <taxon>Intramacronucleata</taxon>
        <taxon>Oligohymenophorea</taxon>
        <taxon>Peniculida</taxon>
        <taxon>Parameciidae</taxon>
        <taxon>Paramecium</taxon>
    </lineage>
</organism>
<comment type="caution">
    <text evidence="1">The sequence shown here is derived from an EMBL/GenBank/DDBJ whole genome shotgun (WGS) entry which is preliminary data.</text>
</comment>
<dbReference type="EMBL" id="CAJJDP010000006">
    <property type="protein sequence ID" value="CAD8135875.1"/>
    <property type="molecule type" value="Genomic_DNA"/>
</dbReference>
<evidence type="ECO:0000313" key="1">
    <source>
        <dbReference type="EMBL" id="CAD8135875.1"/>
    </source>
</evidence>
<dbReference type="Proteomes" id="UP000683925">
    <property type="component" value="Unassembled WGS sequence"/>
</dbReference>
<reference evidence="1" key="1">
    <citation type="submission" date="2021-01" db="EMBL/GenBank/DDBJ databases">
        <authorList>
            <consortium name="Genoscope - CEA"/>
            <person name="William W."/>
        </authorList>
    </citation>
    <scope>NUCLEOTIDE SEQUENCE</scope>
</reference>
<protein>
    <submittedName>
        <fullName evidence="1">Uncharacterized protein</fullName>
    </submittedName>
</protein>
<evidence type="ECO:0000313" key="2">
    <source>
        <dbReference type="Proteomes" id="UP000683925"/>
    </source>
</evidence>
<accession>A0A8S1S7Z1</accession>
<sequence>MNSEQEMIFKKREMFRVQIRRKQNELIFQQKRQLFNESSNSQDWQTPMDQIFQQALESKIIASDQKVLSQLFTNAKNLLCYDYSINPTLKSFLSFMFFNLQYIQLNEQDNWMTDDFLSVIIICLQDIQQTFQDLEENENTLDFDQKLFDLLNHILIFVSQLSSKLTLSKQSAQFKQIVLLIITILHYLYDANQFEIICKLIINILLERQEEYICLIQQSIFPQILIHKYDELNLQQNYNILHYIYLYFGLITGICHLQYGTQLFQDTYQLSNIISFLPQNADQNYYNCVEQYLYFLYNITLNIDENKPRTYQLFNILIDKEIVMNVANFLVQLRYEFEQIHELGYKFLINLSMISSSYSMEKLISQNVFKLVLFQINHQSSQQYLIYPLFSNLLTTNKQQTKQMIFDSGILGKAYIGFQTALNNNSQQRSLEIIQCIINMFQNITQQQQLLLVQKGMLECLFDYIIKQDMDQLDLKTVEEIYGTLYEQKQLNPQLQFTEEFRKKSEKIYENLDDDCDIAFFINNIINITD</sequence>
<dbReference type="OrthoDB" id="10364721at2759"/>
<gene>
    <name evidence="1" type="ORF">POCTA_138.1.T0070074</name>
</gene>
<proteinExistence type="predicted"/>
<name>A0A8S1S7Z1_PAROT</name>